<reference evidence="2 3" key="1">
    <citation type="submission" date="2016-12" db="EMBL/GenBank/DDBJ databases">
        <title>Draft genome sequences of strains Salinicola socius SMB35, Salinicola sp. MH3R3-1 and Chromohalobacter sp. SMB17 from the Verkhnekamsk potash mining region of Russia.</title>
        <authorList>
            <person name="Mavrodi D.V."/>
            <person name="Olsson B.E."/>
            <person name="Korsakova E.S."/>
            <person name="Pyankova A."/>
            <person name="Mavrodi O.V."/>
            <person name="Plotnikova E.G."/>
        </authorList>
    </citation>
    <scope>NUCLEOTIDE SEQUENCE [LARGE SCALE GENOMIC DNA]</scope>
    <source>
        <strain evidence="2 3">SMB17</strain>
    </source>
</reference>
<feature type="compositionally biased region" description="Basic and acidic residues" evidence="1">
    <location>
        <begin position="19"/>
        <end position="28"/>
    </location>
</feature>
<feature type="region of interest" description="Disordered" evidence="1">
    <location>
        <begin position="1"/>
        <end position="30"/>
    </location>
</feature>
<comment type="caution">
    <text evidence="2">The sequence shown here is derived from an EMBL/GenBank/DDBJ whole genome shotgun (WGS) entry which is preliminary data.</text>
</comment>
<protein>
    <submittedName>
        <fullName evidence="2">Uncharacterized protein</fullName>
    </submittedName>
</protein>
<evidence type="ECO:0000256" key="1">
    <source>
        <dbReference type="SAM" id="MobiDB-lite"/>
    </source>
</evidence>
<dbReference type="STRING" id="223900.GCA_000821045_00874"/>
<dbReference type="AlphaFoldDB" id="A0A1Q8T900"/>
<name>A0A1Q8T900_9GAMM</name>
<accession>A0A1Q8T900</accession>
<keyword evidence="3" id="KW-1185">Reference proteome</keyword>
<sequence>MHKHIDWDAPGNASVTRHYASDKQHEVQPHPGMMLSARYQGMVVRVEVEAYREDDALSIGKVAALIDTQGKRHQSHGDVSVGDFVRLPDDKRALEPTIEDEED</sequence>
<gene>
    <name evidence="2" type="ORF">BTW10_16340</name>
</gene>
<evidence type="ECO:0000313" key="2">
    <source>
        <dbReference type="EMBL" id="OLO10161.1"/>
    </source>
</evidence>
<dbReference type="RefSeq" id="WP_075370321.1">
    <property type="nucleotide sequence ID" value="NZ_MSDQ01000042.1"/>
</dbReference>
<organism evidence="2 3">
    <name type="scientific">Chromohalobacter japonicus</name>
    <dbReference type="NCBI Taxonomy" id="223900"/>
    <lineage>
        <taxon>Bacteria</taxon>
        <taxon>Pseudomonadati</taxon>
        <taxon>Pseudomonadota</taxon>
        <taxon>Gammaproteobacteria</taxon>
        <taxon>Oceanospirillales</taxon>
        <taxon>Halomonadaceae</taxon>
        <taxon>Chromohalobacter</taxon>
    </lineage>
</organism>
<proteinExistence type="predicted"/>
<dbReference type="EMBL" id="MSDQ01000042">
    <property type="protein sequence ID" value="OLO10161.1"/>
    <property type="molecule type" value="Genomic_DNA"/>
</dbReference>
<evidence type="ECO:0000313" key="3">
    <source>
        <dbReference type="Proteomes" id="UP000186806"/>
    </source>
</evidence>
<dbReference type="Proteomes" id="UP000186806">
    <property type="component" value="Unassembled WGS sequence"/>
</dbReference>